<dbReference type="AlphaFoldDB" id="Q84TC5"/>
<sequence>MILLYIYIYIYRTYACMHARTISSIYIYIYICMHV</sequence>
<evidence type="ECO:0000256" key="1">
    <source>
        <dbReference type="SAM" id="Phobius"/>
    </source>
</evidence>
<protein>
    <submittedName>
        <fullName evidence="2">GBR</fullName>
    </submittedName>
</protein>
<proteinExistence type="evidence at transcript level"/>
<accession>Q84TC5</accession>
<feature type="transmembrane region" description="Helical" evidence="1">
    <location>
        <begin position="6"/>
        <end position="31"/>
    </location>
</feature>
<reference evidence="2" key="1">
    <citation type="journal article" date="2003" name="Acta Biochim. Biophys. Sin.">
        <title>Screening and identification of novel genes involved in biosynthesis of ginsenoside in Panax ginseng plant.</title>
        <authorList>
            <person name="Luo Z.Y."/>
            <person name="Lu Q.H."/>
            <person name="Liu S.P."/>
            <person name="Chen X.H."/>
            <person name="Luo J.Q."/>
            <person name="Tan L.J."/>
            <person name="Hu W.X."/>
        </authorList>
    </citation>
    <scope>NUCLEOTIDE SEQUENCE</scope>
    <source>
        <tissue evidence="2">Root</tissue>
    </source>
</reference>
<keyword evidence="1" id="KW-1133">Transmembrane helix</keyword>
<name>Q84TC5_PANGI</name>
<dbReference type="EMBL" id="AF485335">
    <property type="protein sequence ID" value="AAO65843.1"/>
    <property type="molecule type" value="mRNA"/>
</dbReference>
<keyword evidence="1" id="KW-0812">Transmembrane</keyword>
<keyword evidence="1" id="KW-0472">Membrane</keyword>
<organism evidence="2">
    <name type="scientific">Panax ginseng</name>
    <name type="common">Korean ginseng</name>
    <dbReference type="NCBI Taxonomy" id="4054"/>
    <lineage>
        <taxon>Eukaryota</taxon>
        <taxon>Viridiplantae</taxon>
        <taxon>Streptophyta</taxon>
        <taxon>Embryophyta</taxon>
        <taxon>Tracheophyta</taxon>
        <taxon>Spermatophyta</taxon>
        <taxon>Magnoliopsida</taxon>
        <taxon>eudicotyledons</taxon>
        <taxon>Gunneridae</taxon>
        <taxon>Pentapetalae</taxon>
        <taxon>asterids</taxon>
        <taxon>campanulids</taxon>
        <taxon>Apiales</taxon>
        <taxon>Araliaceae</taxon>
        <taxon>Panax</taxon>
    </lineage>
</organism>
<evidence type="ECO:0000313" key="2">
    <source>
        <dbReference type="EMBL" id="AAO65843.1"/>
    </source>
</evidence>